<sequence>MTRVLVTGATGYIGGRLVPQLLDAGHEVSVYVRSAWKLRDVPWRSRVKVFSGDLSDPVATRRAMNGVDTAFYLVHSMSAGGDFRTAEAATAETFAAAATATGVRRIVYLGGLHPDTGNLSEHLASRAAVGQVFLDCPVPSIVFQAGIVIGSGSASFEMIRHLTEVLPYMPAPRWVRNHVQPIAVRDVLHYLVTSVDVEEDLNRAFDIGGPDVLRYGQMMNGYAVEAGLPQRRIAALPVLTPWLASQWVSLVSPIPRQIAVPIIASLQNDCVVRESDIDRYIPAPAEGLVPYRTAVRLALRREADGEVETSWQSATVPGAPSDPLPSDPEWAGHTVFTDVRERRSTASPRSVWEVIEAIGGEKGWHSFPLAWAARGWIDRLVGGVGMRRGRRHPSRVNSGDVIDVWRVESIDRGRMLRLRAEMRMPGRGWLELGVEPADDGSRYRQRAVYFPKGLSGRMYWLVLLPFHGIIFNGMAASILREAEQNERGANHSEKEERSR</sequence>
<dbReference type="SUPFAM" id="SSF51735">
    <property type="entry name" value="NAD(P)-binding Rossmann-fold domains"/>
    <property type="match status" value="1"/>
</dbReference>
<dbReference type="Pfam" id="PF13460">
    <property type="entry name" value="NAD_binding_10"/>
    <property type="match status" value="1"/>
</dbReference>
<dbReference type="PANTHER" id="PTHR48079">
    <property type="entry name" value="PROTEIN YEEZ"/>
    <property type="match status" value="1"/>
</dbReference>
<dbReference type="InterPro" id="IPR016040">
    <property type="entry name" value="NAD(P)-bd_dom"/>
</dbReference>
<proteinExistence type="predicted"/>
<feature type="transmembrane region" description="Helical" evidence="2">
    <location>
        <begin position="458"/>
        <end position="479"/>
    </location>
</feature>
<dbReference type="InterPro" id="IPR036291">
    <property type="entry name" value="NAD(P)-bd_dom_sf"/>
</dbReference>
<evidence type="ECO:0000256" key="2">
    <source>
        <dbReference type="SAM" id="Phobius"/>
    </source>
</evidence>
<evidence type="ECO:0000313" key="4">
    <source>
        <dbReference type="EMBL" id="MBB5742791.1"/>
    </source>
</evidence>
<dbReference type="PANTHER" id="PTHR48079:SF6">
    <property type="entry name" value="NAD(P)-BINDING DOMAIN-CONTAINING PROTEIN-RELATED"/>
    <property type="match status" value="1"/>
</dbReference>
<reference evidence="4 5" key="1">
    <citation type="submission" date="2020-08" db="EMBL/GenBank/DDBJ databases">
        <title>Sequencing the genomes of 1000 actinobacteria strains.</title>
        <authorList>
            <person name="Klenk H.-P."/>
        </authorList>
    </citation>
    <scope>NUCLEOTIDE SEQUENCE [LARGE SCALE GENOMIC DNA]</scope>
    <source>
        <strain evidence="4 5">DSM 24823</strain>
    </source>
</reference>
<dbReference type="RefSeq" id="WP_184282369.1">
    <property type="nucleotide sequence ID" value="NZ_BAAAPG010000001.1"/>
</dbReference>
<dbReference type="AlphaFoldDB" id="A0A7W9CCA7"/>
<keyword evidence="5" id="KW-1185">Reference proteome</keyword>
<accession>A0A7W9CCA7</accession>
<comment type="caution">
    <text evidence="4">The sequence shown here is derived from an EMBL/GenBank/DDBJ whole genome shotgun (WGS) entry which is preliminary data.</text>
</comment>
<dbReference type="GO" id="GO:0004029">
    <property type="term" value="F:aldehyde dehydrogenase (NAD+) activity"/>
    <property type="evidence" value="ECO:0007669"/>
    <property type="project" value="TreeGrafter"/>
</dbReference>
<name>A0A7W9CCA7_9MICO</name>
<evidence type="ECO:0000259" key="3">
    <source>
        <dbReference type="Pfam" id="PF13460"/>
    </source>
</evidence>
<dbReference type="EMBL" id="JACHMU010000001">
    <property type="protein sequence ID" value="MBB5742791.1"/>
    <property type="molecule type" value="Genomic_DNA"/>
</dbReference>
<dbReference type="InterPro" id="IPR051783">
    <property type="entry name" value="NAD(P)-dependent_oxidoreduct"/>
</dbReference>
<keyword evidence="2" id="KW-0812">Transmembrane</keyword>
<feature type="region of interest" description="Disordered" evidence="1">
    <location>
        <begin position="308"/>
        <end position="328"/>
    </location>
</feature>
<dbReference type="Proteomes" id="UP000517712">
    <property type="component" value="Unassembled WGS sequence"/>
</dbReference>
<organism evidence="4 5">
    <name type="scientific">Microbacterium ginsengiterrae</name>
    <dbReference type="NCBI Taxonomy" id="546115"/>
    <lineage>
        <taxon>Bacteria</taxon>
        <taxon>Bacillati</taxon>
        <taxon>Actinomycetota</taxon>
        <taxon>Actinomycetes</taxon>
        <taxon>Micrococcales</taxon>
        <taxon>Microbacteriaceae</taxon>
        <taxon>Microbacterium</taxon>
    </lineage>
</organism>
<dbReference type="Gene3D" id="3.40.50.720">
    <property type="entry name" value="NAD(P)-binding Rossmann-like Domain"/>
    <property type="match status" value="1"/>
</dbReference>
<dbReference type="InterPro" id="IPR021295">
    <property type="entry name" value="DUF2867"/>
</dbReference>
<feature type="domain" description="NAD(P)-binding" evidence="3">
    <location>
        <begin position="8"/>
        <end position="115"/>
    </location>
</feature>
<evidence type="ECO:0000313" key="5">
    <source>
        <dbReference type="Proteomes" id="UP000517712"/>
    </source>
</evidence>
<dbReference type="GO" id="GO:0005737">
    <property type="term" value="C:cytoplasm"/>
    <property type="evidence" value="ECO:0007669"/>
    <property type="project" value="TreeGrafter"/>
</dbReference>
<keyword evidence="2" id="KW-0472">Membrane</keyword>
<keyword evidence="2" id="KW-1133">Transmembrane helix</keyword>
<dbReference type="SUPFAM" id="SSF55961">
    <property type="entry name" value="Bet v1-like"/>
    <property type="match status" value="1"/>
</dbReference>
<dbReference type="Pfam" id="PF11066">
    <property type="entry name" value="DUF2867"/>
    <property type="match status" value="1"/>
</dbReference>
<protein>
    <submittedName>
        <fullName evidence="4">Uncharacterized protein YbjT (DUF2867 family)</fullName>
    </submittedName>
</protein>
<evidence type="ECO:0000256" key="1">
    <source>
        <dbReference type="SAM" id="MobiDB-lite"/>
    </source>
</evidence>
<gene>
    <name evidence="4" type="ORF">HD600_001288</name>
</gene>